<reference evidence="8" key="1">
    <citation type="journal article" date="2024" name="Int. J. Syst. Evol. Microbiol.">
        <title>Methylomarinovum tepidoasis sp. nov., a moderately thermophilic methanotroph of the family Methylothermaceae isolated from a deep-sea hydrothermal field.</title>
        <authorList>
            <person name="Hirayama H."/>
            <person name="Takaki Y."/>
            <person name="Abe M."/>
            <person name="Miyazaki M."/>
            <person name="Uematsu K."/>
            <person name="Matsui Y."/>
            <person name="Takai K."/>
        </authorList>
    </citation>
    <scope>NUCLEOTIDE SEQUENCE [LARGE SCALE GENOMIC DNA]</scope>
    <source>
        <strain evidence="8">IN45</strain>
    </source>
</reference>
<evidence type="ECO:0000256" key="3">
    <source>
        <dbReference type="ARBA" id="ARBA00022989"/>
    </source>
</evidence>
<dbReference type="KEGG" id="meiy:MIN45_P0891"/>
<gene>
    <name evidence="7" type="ORF">MIN45_P0891</name>
</gene>
<evidence type="ECO:0000313" key="7">
    <source>
        <dbReference type="EMBL" id="BCX88522.1"/>
    </source>
</evidence>
<dbReference type="PANTHER" id="PTHR10846:SF8">
    <property type="entry name" value="INNER MEMBRANE PROTEIN YRBG"/>
    <property type="match status" value="1"/>
</dbReference>
<protein>
    <submittedName>
        <fullName evidence="7">Cation:H+ antiporter</fullName>
    </submittedName>
</protein>
<dbReference type="InterPro" id="IPR044880">
    <property type="entry name" value="NCX_ion-bd_dom_sf"/>
</dbReference>
<name>A0AAU9CLL0_9GAMM</name>
<evidence type="ECO:0000256" key="2">
    <source>
        <dbReference type="ARBA" id="ARBA00022692"/>
    </source>
</evidence>
<feature type="transmembrane region" description="Helical" evidence="5">
    <location>
        <begin position="301"/>
        <end position="321"/>
    </location>
</feature>
<feature type="domain" description="Sodium/calcium exchanger membrane region" evidence="6">
    <location>
        <begin position="177"/>
        <end position="320"/>
    </location>
</feature>
<evidence type="ECO:0000313" key="8">
    <source>
        <dbReference type="Proteomes" id="UP001321450"/>
    </source>
</evidence>
<evidence type="ECO:0000256" key="4">
    <source>
        <dbReference type="ARBA" id="ARBA00023136"/>
    </source>
</evidence>
<dbReference type="PANTHER" id="PTHR10846">
    <property type="entry name" value="SODIUM/POTASSIUM/CALCIUM EXCHANGER"/>
    <property type="match status" value="1"/>
</dbReference>
<dbReference type="AlphaFoldDB" id="A0AAU9CLL0"/>
<feature type="transmembrane region" description="Helical" evidence="5">
    <location>
        <begin position="133"/>
        <end position="151"/>
    </location>
</feature>
<keyword evidence="4 5" id="KW-0472">Membrane</keyword>
<feature type="transmembrane region" description="Helical" evidence="5">
    <location>
        <begin position="211"/>
        <end position="235"/>
    </location>
</feature>
<feature type="transmembrane region" description="Helical" evidence="5">
    <location>
        <begin position="241"/>
        <end position="266"/>
    </location>
</feature>
<feature type="transmembrane region" description="Helical" evidence="5">
    <location>
        <begin position="39"/>
        <end position="66"/>
    </location>
</feature>
<feature type="transmembrane region" description="Helical" evidence="5">
    <location>
        <begin position="278"/>
        <end position="295"/>
    </location>
</feature>
<evidence type="ECO:0000256" key="5">
    <source>
        <dbReference type="SAM" id="Phobius"/>
    </source>
</evidence>
<feature type="transmembrane region" description="Helical" evidence="5">
    <location>
        <begin position="177"/>
        <end position="199"/>
    </location>
</feature>
<dbReference type="Pfam" id="PF01699">
    <property type="entry name" value="Na_Ca_ex"/>
    <property type="match status" value="2"/>
</dbReference>
<feature type="domain" description="Sodium/calcium exchanger membrane region" evidence="6">
    <location>
        <begin position="12"/>
        <end position="147"/>
    </location>
</feature>
<proteinExistence type="predicted"/>
<dbReference type="InterPro" id="IPR004837">
    <property type="entry name" value="NaCa_Exmemb"/>
</dbReference>
<accession>A0AAU9CLL0</accession>
<organism evidence="7 8">
    <name type="scientific">Methylomarinovum tepidoasis</name>
    <dbReference type="NCBI Taxonomy" id="2840183"/>
    <lineage>
        <taxon>Bacteria</taxon>
        <taxon>Pseudomonadati</taxon>
        <taxon>Pseudomonadota</taxon>
        <taxon>Gammaproteobacteria</taxon>
        <taxon>Methylococcales</taxon>
        <taxon>Methylothermaceae</taxon>
        <taxon>Methylomarinovum</taxon>
    </lineage>
</organism>
<dbReference type="GO" id="GO:0008273">
    <property type="term" value="F:calcium, potassium:sodium antiporter activity"/>
    <property type="evidence" value="ECO:0007669"/>
    <property type="project" value="TreeGrafter"/>
</dbReference>
<keyword evidence="8" id="KW-1185">Reference proteome</keyword>
<dbReference type="RefSeq" id="WP_286293672.1">
    <property type="nucleotide sequence ID" value="NZ_AP024718.1"/>
</dbReference>
<keyword evidence="2 5" id="KW-0812">Transmembrane</keyword>
<feature type="transmembrane region" description="Helical" evidence="5">
    <location>
        <begin position="78"/>
        <end position="100"/>
    </location>
</feature>
<feature type="transmembrane region" description="Helical" evidence="5">
    <location>
        <begin position="6"/>
        <end position="27"/>
    </location>
</feature>
<dbReference type="InterPro" id="IPR004481">
    <property type="entry name" value="K/Na/Ca-exchanger"/>
</dbReference>
<sequence>MTTDLWIYADALVVGLIALVYCADRFVIGAASIARNLGVPSLIIGLTIVGFGTSAPEILVSSVAAWRGNTGLAVGNAIGSNIANIGLILGCTALLAPVAVHSRTLKREIPMLLAACLTAFGLSYDQELSRLEGGLLLAALIAFLGWLGWIARQAPAADPLALEVENEIPPPLPTGQAWFWFGFGLFGLVLSSRLLVWSASGIAHTFGISDLIIGLTIVALGTSLPELAASLASVLKQEDDLAIGNIVGSNMFNMLAVFAMPGLIHPGRLEAVVIRRDFPWMLGFTVALLLLGNGWRRSPQIGRLGGLVLLAGFCTYQFTLYRSLHP</sequence>
<dbReference type="NCBIfam" id="TIGR00367">
    <property type="entry name" value="calcium/sodium antiporter"/>
    <property type="match status" value="1"/>
</dbReference>
<dbReference type="GO" id="GO:0005886">
    <property type="term" value="C:plasma membrane"/>
    <property type="evidence" value="ECO:0007669"/>
    <property type="project" value="TreeGrafter"/>
</dbReference>
<dbReference type="Proteomes" id="UP001321450">
    <property type="component" value="Chromosome"/>
</dbReference>
<dbReference type="EMBL" id="AP024718">
    <property type="protein sequence ID" value="BCX88522.1"/>
    <property type="molecule type" value="Genomic_DNA"/>
</dbReference>
<comment type="subcellular location">
    <subcellularLocation>
        <location evidence="1">Membrane</location>
        <topology evidence="1">Multi-pass membrane protein</topology>
    </subcellularLocation>
</comment>
<keyword evidence="3 5" id="KW-1133">Transmembrane helix</keyword>
<dbReference type="GO" id="GO:0006874">
    <property type="term" value="P:intracellular calcium ion homeostasis"/>
    <property type="evidence" value="ECO:0007669"/>
    <property type="project" value="TreeGrafter"/>
</dbReference>
<evidence type="ECO:0000256" key="1">
    <source>
        <dbReference type="ARBA" id="ARBA00004141"/>
    </source>
</evidence>
<dbReference type="GO" id="GO:0005262">
    <property type="term" value="F:calcium channel activity"/>
    <property type="evidence" value="ECO:0007669"/>
    <property type="project" value="TreeGrafter"/>
</dbReference>
<evidence type="ECO:0000259" key="6">
    <source>
        <dbReference type="Pfam" id="PF01699"/>
    </source>
</evidence>
<dbReference type="Gene3D" id="1.20.1420.30">
    <property type="entry name" value="NCX, central ion-binding region"/>
    <property type="match status" value="1"/>
</dbReference>